<name>A0AAD7SQX3_9TELE</name>
<dbReference type="Proteomes" id="UP001221898">
    <property type="component" value="Unassembled WGS sequence"/>
</dbReference>
<accession>A0AAD7SQX3</accession>
<protein>
    <submittedName>
        <fullName evidence="1">Uncharacterized protein</fullName>
    </submittedName>
</protein>
<comment type="caution">
    <text evidence="1">The sequence shown here is derived from an EMBL/GenBank/DDBJ whole genome shotgun (WGS) entry which is preliminary data.</text>
</comment>
<sequence length="94" mass="10238">MAIRCPGVLRALSESASEPGLLLESPLDLVARAIVDSGTIPARCTVTHHPCCHGSINISGRVTMATRQAHPFPLSLRPRRQTNRWVCHSEKSTI</sequence>
<organism evidence="1 2">
    <name type="scientific">Aldrovandia affinis</name>
    <dbReference type="NCBI Taxonomy" id="143900"/>
    <lineage>
        <taxon>Eukaryota</taxon>
        <taxon>Metazoa</taxon>
        <taxon>Chordata</taxon>
        <taxon>Craniata</taxon>
        <taxon>Vertebrata</taxon>
        <taxon>Euteleostomi</taxon>
        <taxon>Actinopterygii</taxon>
        <taxon>Neopterygii</taxon>
        <taxon>Teleostei</taxon>
        <taxon>Notacanthiformes</taxon>
        <taxon>Halosauridae</taxon>
        <taxon>Aldrovandia</taxon>
    </lineage>
</organism>
<proteinExistence type="predicted"/>
<reference evidence="1" key="1">
    <citation type="journal article" date="2023" name="Science">
        <title>Genome structures resolve the early diversification of teleost fishes.</title>
        <authorList>
            <person name="Parey E."/>
            <person name="Louis A."/>
            <person name="Montfort J."/>
            <person name="Bouchez O."/>
            <person name="Roques C."/>
            <person name="Iampietro C."/>
            <person name="Lluch J."/>
            <person name="Castinel A."/>
            <person name="Donnadieu C."/>
            <person name="Desvignes T."/>
            <person name="Floi Bucao C."/>
            <person name="Jouanno E."/>
            <person name="Wen M."/>
            <person name="Mejri S."/>
            <person name="Dirks R."/>
            <person name="Jansen H."/>
            <person name="Henkel C."/>
            <person name="Chen W.J."/>
            <person name="Zahm M."/>
            <person name="Cabau C."/>
            <person name="Klopp C."/>
            <person name="Thompson A.W."/>
            <person name="Robinson-Rechavi M."/>
            <person name="Braasch I."/>
            <person name="Lecointre G."/>
            <person name="Bobe J."/>
            <person name="Postlethwait J.H."/>
            <person name="Berthelot C."/>
            <person name="Roest Crollius H."/>
            <person name="Guiguen Y."/>
        </authorList>
    </citation>
    <scope>NUCLEOTIDE SEQUENCE</scope>
    <source>
        <strain evidence="1">NC1722</strain>
    </source>
</reference>
<evidence type="ECO:0000313" key="2">
    <source>
        <dbReference type="Proteomes" id="UP001221898"/>
    </source>
</evidence>
<dbReference type="EMBL" id="JAINUG010000041">
    <property type="protein sequence ID" value="KAJ8406973.1"/>
    <property type="molecule type" value="Genomic_DNA"/>
</dbReference>
<keyword evidence="2" id="KW-1185">Reference proteome</keyword>
<evidence type="ECO:0000313" key="1">
    <source>
        <dbReference type="EMBL" id="KAJ8406973.1"/>
    </source>
</evidence>
<dbReference type="AlphaFoldDB" id="A0AAD7SQX3"/>
<gene>
    <name evidence="1" type="ORF">AAFF_G00292490</name>
</gene>